<dbReference type="PANTHER" id="PTHR32089">
    <property type="entry name" value="METHYL-ACCEPTING CHEMOTAXIS PROTEIN MCPB"/>
    <property type="match status" value="1"/>
</dbReference>
<keyword evidence="11" id="KW-1185">Reference proteome</keyword>
<name>A0ABW5ATC0_9BRAD</name>
<evidence type="ECO:0000259" key="8">
    <source>
        <dbReference type="PROSITE" id="PS50192"/>
    </source>
</evidence>
<dbReference type="Proteomes" id="UP001597314">
    <property type="component" value="Unassembled WGS sequence"/>
</dbReference>
<dbReference type="InterPro" id="IPR004089">
    <property type="entry name" value="MCPsignal_dom"/>
</dbReference>
<evidence type="ECO:0000256" key="1">
    <source>
        <dbReference type="ARBA" id="ARBA00004429"/>
    </source>
</evidence>
<keyword evidence="6" id="KW-0472">Membrane</keyword>
<dbReference type="PROSITE" id="PS50885">
    <property type="entry name" value="HAMP"/>
    <property type="match status" value="1"/>
</dbReference>
<evidence type="ECO:0000259" key="9">
    <source>
        <dbReference type="PROSITE" id="PS50885"/>
    </source>
</evidence>
<keyword evidence="6" id="KW-1133">Transmembrane helix</keyword>
<dbReference type="PANTHER" id="PTHR32089:SF112">
    <property type="entry name" value="LYSOZYME-LIKE PROTEIN-RELATED"/>
    <property type="match status" value="1"/>
</dbReference>
<dbReference type="InterPro" id="IPR004090">
    <property type="entry name" value="Chemotax_Me-accpt_rcpt"/>
</dbReference>
<dbReference type="Gene3D" id="1.10.8.500">
    <property type="entry name" value="HAMP domain in histidine kinase"/>
    <property type="match status" value="1"/>
</dbReference>
<accession>A0ABW5ATC0</accession>
<dbReference type="PROSITE" id="PS50192">
    <property type="entry name" value="T_SNARE"/>
    <property type="match status" value="1"/>
</dbReference>
<dbReference type="InterPro" id="IPR003660">
    <property type="entry name" value="HAMP_dom"/>
</dbReference>
<proteinExistence type="inferred from homology"/>
<comment type="subcellular location">
    <subcellularLocation>
        <location evidence="1">Cell inner membrane</location>
        <topology evidence="1">Multi-pass membrane protein</topology>
    </subcellularLocation>
</comment>
<evidence type="ECO:0000259" key="7">
    <source>
        <dbReference type="PROSITE" id="PS50111"/>
    </source>
</evidence>
<reference evidence="11" key="1">
    <citation type="journal article" date="2019" name="Int. J. Syst. Evol. Microbiol.">
        <title>The Global Catalogue of Microorganisms (GCM) 10K type strain sequencing project: providing services to taxonomists for standard genome sequencing and annotation.</title>
        <authorList>
            <consortium name="The Broad Institute Genomics Platform"/>
            <consortium name="The Broad Institute Genome Sequencing Center for Infectious Disease"/>
            <person name="Wu L."/>
            <person name="Ma J."/>
        </authorList>
    </citation>
    <scope>NUCLEOTIDE SEQUENCE [LARGE SCALE GENOMIC DNA]</scope>
    <source>
        <strain evidence="11">CGMCC 1.6774</strain>
    </source>
</reference>
<feature type="domain" description="Methyl-accepting transducer" evidence="7">
    <location>
        <begin position="297"/>
        <end position="540"/>
    </location>
</feature>
<comment type="similarity">
    <text evidence="4">Belongs to the methyl-accepting chemotaxis (MCP) protein family.</text>
</comment>
<dbReference type="SUPFAM" id="SSF58104">
    <property type="entry name" value="Methyl-accepting chemotaxis protein (MCP) signaling domain"/>
    <property type="match status" value="1"/>
</dbReference>
<feature type="domain" description="T-SNARE coiled-coil homology" evidence="8">
    <location>
        <begin position="456"/>
        <end position="518"/>
    </location>
</feature>
<evidence type="ECO:0000256" key="3">
    <source>
        <dbReference type="ARBA" id="ARBA00023224"/>
    </source>
</evidence>
<evidence type="ECO:0000256" key="4">
    <source>
        <dbReference type="ARBA" id="ARBA00029447"/>
    </source>
</evidence>
<evidence type="ECO:0000256" key="5">
    <source>
        <dbReference type="PROSITE-ProRule" id="PRU00284"/>
    </source>
</evidence>
<feature type="domain" description="HAMP" evidence="9">
    <location>
        <begin position="210"/>
        <end position="263"/>
    </location>
</feature>
<dbReference type="Gene3D" id="1.10.287.950">
    <property type="entry name" value="Methyl-accepting chemotaxis protein"/>
    <property type="match status" value="1"/>
</dbReference>
<protein>
    <submittedName>
        <fullName evidence="10">Methyl-accepting chemotaxis protein</fullName>
    </submittedName>
</protein>
<evidence type="ECO:0000313" key="10">
    <source>
        <dbReference type="EMBL" id="MFD2185104.1"/>
    </source>
</evidence>
<feature type="transmembrane region" description="Helical" evidence="6">
    <location>
        <begin position="12"/>
        <end position="31"/>
    </location>
</feature>
<dbReference type="SMART" id="SM00283">
    <property type="entry name" value="MA"/>
    <property type="match status" value="1"/>
</dbReference>
<evidence type="ECO:0000256" key="2">
    <source>
        <dbReference type="ARBA" id="ARBA00022519"/>
    </source>
</evidence>
<dbReference type="SMART" id="SM00304">
    <property type="entry name" value="HAMP"/>
    <property type="match status" value="1"/>
</dbReference>
<evidence type="ECO:0000256" key="6">
    <source>
        <dbReference type="SAM" id="Phobius"/>
    </source>
</evidence>
<keyword evidence="3 5" id="KW-0807">Transducer</keyword>
<keyword evidence="2" id="KW-1003">Cell membrane</keyword>
<dbReference type="PRINTS" id="PR00260">
    <property type="entry name" value="CHEMTRNSDUCR"/>
</dbReference>
<dbReference type="Pfam" id="PF00672">
    <property type="entry name" value="HAMP"/>
    <property type="match status" value="1"/>
</dbReference>
<dbReference type="CDD" id="cd06225">
    <property type="entry name" value="HAMP"/>
    <property type="match status" value="1"/>
</dbReference>
<dbReference type="RefSeq" id="WP_378480221.1">
    <property type="nucleotide sequence ID" value="NZ_JBHUIW010000053.1"/>
</dbReference>
<dbReference type="InterPro" id="IPR000727">
    <property type="entry name" value="T_SNARE_dom"/>
</dbReference>
<evidence type="ECO:0000313" key="11">
    <source>
        <dbReference type="Proteomes" id="UP001597314"/>
    </source>
</evidence>
<comment type="caution">
    <text evidence="10">The sequence shown here is derived from an EMBL/GenBank/DDBJ whole genome shotgun (WGS) entry which is preliminary data.</text>
</comment>
<keyword evidence="2" id="KW-0997">Cell inner membrane</keyword>
<organism evidence="10 11">
    <name type="scientific">Rhodoplanes azumiensis</name>
    <dbReference type="NCBI Taxonomy" id="1897628"/>
    <lineage>
        <taxon>Bacteria</taxon>
        <taxon>Pseudomonadati</taxon>
        <taxon>Pseudomonadota</taxon>
        <taxon>Alphaproteobacteria</taxon>
        <taxon>Hyphomicrobiales</taxon>
        <taxon>Nitrobacteraceae</taxon>
        <taxon>Rhodoplanes</taxon>
    </lineage>
</organism>
<feature type="transmembrane region" description="Helical" evidence="6">
    <location>
        <begin position="190"/>
        <end position="213"/>
    </location>
</feature>
<dbReference type="Pfam" id="PF00015">
    <property type="entry name" value="MCPsignal"/>
    <property type="match status" value="1"/>
</dbReference>
<sequence length="560" mass="58032">MSLSNVKILYKILACFGLLMAVVAGAVWFTAARMNEIDRISGDIVAHDVAGMKSGLRANQEVFNLGRLVWRIVAETDPADIRKTVQDMDANHARFRELVTAGAKELPGFARAFEAAGEKFDAVHRDAAAVAKAAMAGDNATALQLAKAMVAKNDALREHMRGITAELERSLHERSERESAEVADTIKTTIVAIAVASLLVLALACAVVQFGVAKPLGVLSRTMERLAGGDFAAEVAGAERKDEVGLMARSVAVFKENGIEAQRLRREQQEAEARTAAARKADMARMADQFEAAVGTIVGAVSSAATELEAAAGTLSRTAETTQERAGAVAAASEQASGNVQSVASATNELSASVNEISRQVQESTRIASEAVRQAERTDARIGELSQAAGRIGDVVKLITAIAEQTNLLALNATIEAARAGEAGKGFAVVAQEVKALAAQTGKATGDISAQIAGMQAATHDSVAAIKEIGGTIGRIAEIASTIAAAVEEQGAATAEIARNVQQAAQGTGEVARNVTDVNHGADATGAASAQVLSSAQSLSKDSNALSRELATFLATVRAA</sequence>
<dbReference type="EMBL" id="JBHUIW010000053">
    <property type="protein sequence ID" value="MFD2185104.1"/>
    <property type="molecule type" value="Genomic_DNA"/>
</dbReference>
<dbReference type="PROSITE" id="PS50111">
    <property type="entry name" value="CHEMOTAXIS_TRANSDUC_2"/>
    <property type="match status" value="1"/>
</dbReference>
<keyword evidence="6" id="KW-0812">Transmembrane</keyword>
<gene>
    <name evidence="10" type="ORF">ACFSOX_23370</name>
</gene>